<proteinExistence type="predicted"/>
<dbReference type="Gene3D" id="3.30.420.40">
    <property type="match status" value="2"/>
</dbReference>
<evidence type="ECO:0000313" key="1">
    <source>
        <dbReference type="EMBL" id="MFB2839837.1"/>
    </source>
</evidence>
<name>A0ABV4WYF8_9CYAN</name>
<dbReference type="RefSeq" id="WP_413282096.1">
    <property type="nucleotide sequence ID" value="NZ_JBHFNT010000328.1"/>
</dbReference>
<keyword evidence="2" id="KW-1185">Reference proteome</keyword>
<dbReference type="Proteomes" id="UP001576780">
    <property type="component" value="Unassembled WGS sequence"/>
</dbReference>
<dbReference type="CDD" id="cd10227">
    <property type="entry name" value="ASKHA_NBD_ParM-like"/>
    <property type="match status" value="1"/>
</dbReference>
<comment type="caution">
    <text evidence="1">The sequence shown here is derived from an EMBL/GenBank/DDBJ whole genome shotgun (WGS) entry which is preliminary data.</text>
</comment>
<reference evidence="1 2" key="1">
    <citation type="submission" date="2024-09" db="EMBL/GenBank/DDBJ databases">
        <title>Floridaenema gen nov. (Aerosakkonemataceae, Aerosakkonematales ord. nov., Cyanobacteria) from benthic tropical and subtropical fresh waters, with the description of four new species.</title>
        <authorList>
            <person name="Moretto J.A."/>
            <person name="Berthold D.E."/>
            <person name="Lefler F.W."/>
            <person name="Huang I.-S."/>
            <person name="Laughinghouse H. IV."/>
        </authorList>
    </citation>
    <scope>NUCLEOTIDE SEQUENCE [LARGE SCALE GENOMIC DNA]</scope>
    <source>
        <strain evidence="1 2">BLCC-F167</strain>
    </source>
</reference>
<gene>
    <name evidence="1" type="ORF">ACE1CA_35565</name>
</gene>
<dbReference type="EMBL" id="JBHFNT010000328">
    <property type="protein sequence ID" value="MFB2839837.1"/>
    <property type="molecule type" value="Genomic_DNA"/>
</dbReference>
<sequence>MSKENSITPDAILALDTGGEGTKFIYSLISGAAYSGFMEPEVIEIPQSSQEEFQNLKLSVAEPENTCWVGCNGQYHAVGYLAKTQFLANHRLAESKVEAASSKALAAIWVMAAKLKLKERFKLAVKLVLPPGEFAARETLQNKLLSQAKNFSTPSGKIFTEIVHFQCLPEGAGIYLNYLDANENALKRQTIAFVMLGHRNASVLVSRRGVLKEGLTSNLGFQQLVRLVQYRCSHQNSDRLTSTIARAGWKINLAELEPLALSNSEPERAKEVEQIAEAIKKSQPEYFNALQSWLINTIPFDTSEIVFCGGTADYLKPKLSQAFNRFELTWHANTKIPPQLDSYNLGSRLCDVYGLYRYLRLFTNNQTTGGRSE</sequence>
<protein>
    <submittedName>
        <fullName evidence="1">ParM/StbA family protein</fullName>
    </submittedName>
</protein>
<accession>A0ABV4WYF8</accession>
<evidence type="ECO:0000313" key="2">
    <source>
        <dbReference type="Proteomes" id="UP001576780"/>
    </source>
</evidence>
<organism evidence="1 2">
    <name type="scientific">Floridaenema evergladense BLCC-F167</name>
    <dbReference type="NCBI Taxonomy" id="3153639"/>
    <lineage>
        <taxon>Bacteria</taxon>
        <taxon>Bacillati</taxon>
        <taxon>Cyanobacteriota</taxon>
        <taxon>Cyanophyceae</taxon>
        <taxon>Oscillatoriophycideae</taxon>
        <taxon>Aerosakkonematales</taxon>
        <taxon>Aerosakkonemataceae</taxon>
        <taxon>Floridanema</taxon>
        <taxon>Floridanema evergladense</taxon>
    </lineage>
</organism>